<protein>
    <submittedName>
        <fullName evidence="3">Band 4.1-like protein 1-like</fullName>
    </submittedName>
</protein>
<dbReference type="GO" id="GO:0031032">
    <property type="term" value="P:actomyosin structure organization"/>
    <property type="evidence" value="ECO:0007669"/>
    <property type="project" value="TreeGrafter"/>
</dbReference>
<gene>
    <name evidence="3" type="primary">Epb41l1-L</name>
    <name evidence="3" type="ORF">Hamer_G019525</name>
</gene>
<dbReference type="InterPro" id="IPR019747">
    <property type="entry name" value="FERM_CS"/>
</dbReference>
<feature type="compositionally biased region" description="Basic residues" evidence="1">
    <location>
        <begin position="252"/>
        <end position="262"/>
    </location>
</feature>
<evidence type="ECO:0000259" key="2">
    <source>
        <dbReference type="PROSITE" id="PS50057"/>
    </source>
</evidence>
<dbReference type="PRINTS" id="PR00935">
    <property type="entry name" value="BAND41"/>
</dbReference>
<dbReference type="Pfam" id="PF08736">
    <property type="entry name" value="FA"/>
    <property type="match status" value="1"/>
</dbReference>
<dbReference type="PROSITE" id="PS50057">
    <property type="entry name" value="FERM_3"/>
    <property type="match status" value="1"/>
</dbReference>
<dbReference type="InterPro" id="IPR014847">
    <property type="entry name" value="FA"/>
</dbReference>
<dbReference type="InterPro" id="IPR019748">
    <property type="entry name" value="FERM_central"/>
</dbReference>
<dbReference type="SMART" id="SM01195">
    <property type="entry name" value="FA"/>
    <property type="match status" value="1"/>
</dbReference>
<feature type="domain" description="FERM" evidence="2">
    <location>
        <begin position="1"/>
        <end position="262"/>
    </location>
</feature>
<evidence type="ECO:0000313" key="3">
    <source>
        <dbReference type="EMBL" id="KAG7153466.1"/>
    </source>
</evidence>
<reference evidence="3" key="1">
    <citation type="journal article" date="2021" name="Sci. Adv.">
        <title>The American lobster genome reveals insights on longevity, neural, and immune adaptations.</title>
        <authorList>
            <person name="Polinski J.M."/>
            <person name="Zimin A.V."/>
            <person name="Clark K.F."/>
            <person name="Kohn A.B."/>
            <person name="Sadowski N."/>
            <person name="Timp W."/>
            <person name="Ptitsyn A."/>
            <person name="Khanna P."/>
            <person name="Romanova D.Y."/>
            <person name="Williams P."/>
            <person name="Greenwood S.J."/>
            <person name="Moroz L.L."/>
            <person name="Walt D.R."/>
            <person name="Bodnar A.G."/>
        </authorList>
    </citation>
    <scope>NUCLEOTIDE SEQUENCE</scope>
    <source>
        <strain evidence="3">GMGI-L3</strain>
    </source>
</reference>
<dbReference type="PANTHER" id="PTHR23280:SF21">
    <property type="entry name" value="PROTEIN 4.1 HOMOLOG"/>
    <property type="match status" value="1"/>
</dbReference>
<dbReference type="AlphaFoldDB" id="A0A8J5J6N7"/>
<dbReference type="InterPro" id="IPR018980">
    <property type="entry name" value="FERM_PH-like_C"/>
</dbReference>
<dbReference type="InterPro" id="IPR011993">
    <property type="entry name" value="PH-like_dom_sf"/>
</dbReference>
<dbReference type="SUPFAM" id="SSF50729">
    <property type="entry name" value="PH domain-like"/>
    <property type="match status" value="1"/>
</dbReference>
<feature type="non-terminal residue" evidence="3">
    <location>
        <position position="262"/>
    </location>
</feature>
<dbReference type="CDD" id="cd01765">
    <property type="entry name" value="FERM_F0_F1"/>
    <property type="match status" value="1"/>
</dbReference>
<dbReference type="InterPro" id="IPR000299">
    <property type="entry name" value="FERM_domain"/>
</dbReference>
<evidence type="ECO:0000256" key="1">
    <source>
        <dbReference type="SAM" id="MobiDB-lite"/>
    </source>
</evidence>
<dbReference type="PROSITE" id="PS00661">
    <property type="entry name" value="FERM_2"/>
    <property type="match status" value="1"/>
</dbReference>
<dbReference type="Pfam" id="PF00373">
    <property type="entry name" value="FERM_M"/>
    <property type="match status" value="1"/>
</dbReference>
<name>A0A8J5J6N7_HOMAM</name>
<dbReference type="Pfam" id="PF09380">
    <property type="entry name" value="FERM_C"/>
    <property type="match status" value="1"/>
</dbReference>
<keyword evidence="4" id="KW-1185">Reference proteome</keyword>
<dbReference type="GO" id="GO:0005886">
    <property type="term" value="C:plasma membrane"/>
    <property type="evidence" value="ECO:0007669"/>
    <property type="project" value="TreeGrafter"/>
</dbReference>
<comment type="caution">
    <text evidence="3">The sequence shown here is derived from an EMBL/GenBank/DDBJ whole genome shotgun (WGS) entry which is preliminary data.</text>
</comment>
<dbReference type="EMBL" id="JAHLQT010046868">
    <property type="protein sequence ID" value="KAG7153466.1"/>
    <property type="molecule type" value="Genomic_DNA"/>
</dbReference>
<dbReference type="Proteomes" id="UP000747542">
    <property type="component" value="Unassembled WGS sequence"/>
</dbReference>
<dbReference type="Gene3D" id="2.30.29.30">
    <property type="entry name" value="Pleckstrin-homology domain (PH domain)/Phosphotyrosine-binding domain (PTB)"/>
    <property type="match status" value="1"/>
</dbReference>
<feature type="region of interest" description="Disordered" evidence="1">
    <location>
        <begin position="242"/>
        <end position="262"/>
    </location>
</feature>
<feature type="non-terminal residue" evidence="3">
    <location>
        <position position="1"/>
    </location>
</feature>
<dbReference type="GO" id="GO:0009887">
    <property type="term" value="P:animal organ morphogenesis"/>
    <property type="evidence" value="ECO:0007669"/>
    <property type="project" value="UniProtKB-ARBA"/>
</dbReference>
<dbReference type="SUPFAM" id="SSF47031">
    <property type="entry name" value="Second domain of FERM"/>
    <property type="match status" value="1"/>
</dbReference>
<dbReference type="InterPro" id="IPR014352">
    <property type="entry name" value="FERM/acyl-CoA-bd_prot_sf"/>
</dbReference>
<dbReference type="PANTHER" id="PTHR23280">
    <property type="entry name" value="4.1 G PROTEIN"/>
    <property type="match status" value="1"/>
</dbReference>
<dbReference type="SMART" id="SM00295">
    <property type="entry name" value="B41"/>
    <property type="match status" value="1"/>
</dbReference>
<sequence length="262" mass="30050">TASTSSRRTTLASSTSTANNTTNWLNLEKRTSKQVKGPWEFKFEVRQDILTGKLPCSFVTHALLGSYMVQAEVGDYDPKEHSGTTYLSEFTFAPNQNTELEEKVVDLHKTHKGQTPAEAELHYLENAKKLAMYGVDMHSAKDSEGVDIMLGILKISYKRSNFYIKIRPGEFETFESTIGFKLPNHKAAKRLWKVCVEHHTFFRLMTPEPPQKQGLWPRLGSKFRYSGRTQYQSRMAANLSDRNNPEFERTLSRRKLSSRSMD</sequence>
<dbReference type="SMART" id="SM01196">
    <property type="entry name" value="FERM_C"/>
    <property type="match status" value="1"/>
</dbReference>
<dbReference type="InterPro" id="IPR019749">
    <property type="entry name" value="Band_41_domain"/>
</dbReference>
<proteinExistence type="predicted"/>
<dbReference type="Gene3D" id="1.20.80.10">
    <property type="match status" value="1"/>
</dbReference>
<dbReference type="GO" id="GO:0005856">
    <property type="term" value="C:cytoskeleton"/>
    <property type="evidence" value="ECO:0007669"/>
    <property type="project" value="TreeGrafter"/>
</dbReference>
<accession>A0A8J5J6N7</accession>
<dbReference type="GO" id="GO:0048731">
    <property type="term" value="P:system development"/>
    <property type="evidence" value="ECO:0007669"/>
    <property type="project" value="UniProtKB-ARBA"/>
</dbReference>
<organism evidence="3 4">
    <name type="scientific">Homarus americanus</name>
    <name type="common">American lobster</name>
    <dbReference type="NCBI Taxonomy" id="6706"/>
    <lineage>
        <taxon>Eukaryota</taxon>
        <taxon>Metazoa</taxon>
        <taxon>Ecdysozoa</taxon>
        <taxon>Arthropoda</taxon>
        <taxon>Crustacea</taxon>
        <taxon>Multicrustacea</taxon>
        <taxon>Malacostraca</taxon>
        <taxon>Eumalacostraca</taxon>
        <taxon>Eucarida</taxon>
        <taxon>Decapoda</taxon>
        <taxon>Pleocyemata</taxon>
        <taxon>Astacidea</taxon>
        <taxon>Nephropoidea</taxon>
        <taxon>Nephropidae</taxon>
        <taxon>Homarus</taxon>
    </lineage>
</organism>
<dbReference type="CDD" id="cd14473">
    <property type="entry name" value="FERM_B-lobe"/>
    <property type="match status" value="1"/>
</dbReference>
<evidence type="ECO:0000313" key="4">
    <source>
        <dbReference type="Proteomes" id="UP000747542"/>
    </source>
</evidence>
<dbReference type="InterPro" id="IPR035963">
    <property type="entry name" value="FERM_2"/>
</dbReference>